<evidence type="ECO:0000256" key="4">
    <source>
        <dbReference type="RuleBase" id="RU004514"/>
    </source>
</evidence>
<comment type="similarity">
    <text evidence="2 4">Belongs to the pyridoxal phosphate-binding protein YggS/PROSC family.</text>
</comment>
<evidence type="ECO:0000256" key="3">
    <source>
        <dbReference type="PIRSR" id="PIRSR004848-1"/>
    </source>
</evidence>
<keyword evidence="1 2" id="KW-0663">Pyridoxal phosphate</keyword>
<evidence type="ECO:0000256" key="2">
    <source>
        <dbReference type="HAMAP-Rule" id="MF_02087"/>
    </source>
</evidence>
<dbReference type="GO" id="GO:0030170">
    <property type="term" value="F:pyridoxal phosphate binding"/>
    <property type="evidence" value="ECO:0007669"/>
    <property type="project" value="UniProtKB-UniRule"/>
</dbReference>
<feature type="domain" description="Alanine racemase N-terminal" evidence="6">
    <location>
        <begin position="51"/>
        <end position="271"/>
    </location>
</feature>
<sequence length="276" mass="28675">MQPSTPPPSQVVPVPQQPPCLQESSEPATALSYAGSRNPQAESVAALRQRLAQVRARVDAAARQAGRDPAEVSVLPVSKTVPAAVLRDAVAAGATRLGENRVQEARAKAAELAGLPVTWSLIGHLQGNKVRDAIACAAELQSLDSLRLAQALDRRLQAAGRGLDVYVQVNTSGEGSKSGLPPTELAGFLQELRAYASLRVVGLMTIAVNSDDAAQVRSCFRLLRELRDSARQAGTVGAGLLSMGMSGDLELAVAEGSTCVRVGQAVFGSRPAPAAS</sequence>
<name>A0A7T7M895_9ACTO</name>
<gene>
    <name evidence="7" type="ORF">JG540_06165</name>
</gene>
<dbReference type="HAMAP" id="MF_02087">
    <property type="entry name" value="PLP_homeostasis"/>
    <property type="match status" value="1"/>
</dbReference>
<dbReference type="InterPro" id="IPR011078">
    <property type="entry name" value="PyrdxlP_homeostasis"/>
</dbReference>
<dbReference type="AlphaFoldDB" id="A0A7T7M895"/>
<dbReference type="EMBL" id="CP066802">
    <property type="protein sequence ID" value="QQM66682.1"/>
    <property type="molecule type" value="Genomic_DNA"/>
</dbReference>
<evidence type="ECO:0000313" key="8">
    <source>
        <dbReference type="Proteomes" id="UP000595895"/>
    </source>
</evidence>
<keyword evidence="8" id="KW-1185">Reference proteome</keyword>
<feature type="modified residue" description="N6-(pyridoxal phosphate)lysine" evidence="2 3">
    <location>
        <position position="79"/>
    </location>
</feature>
<organism evidence="7 8">
    <name type="scientific">Actinomyces weissii</name>
    <dbReference type="NCBI Taxonomy" id="675090"/>
    <lineage>
        <taxon>Bacteria</taxon>
        <taxon>Bacillati</taxon>
        <taxon>Actinomycetota</taxon>
        <taxon>Actinomycetes</taxon>
        <taxon>Actinomycetales</taxon>
        <taxon>Actinomycetaceae</taxon>
        <taxon>Actinomyces</taxon>
    </lineage>
</organism>
<evidence type="ECO:0000259" key="6">
    <source>
        <dbReference type="Pfam" id="PF01168"/>
    </source>
</evidence>
<reference evidence="7 8" key="1">
    <citation type="submission" date="2020-12" db="EMBL/GenBank/DDBJ databases">
        <authorList>
            <person name="Zhou J."/>
        </authorList>
    </citation>
    <scope>NUCLEOTIDE SEQUENCE [LARGE SCALE GENOMIC DNA]</scope>
    <source>
        <strain evidence="7 8">CCUG 61299</strain>
    </source>
</reference>
<comment type="cofactor">
    <cofactor evidence="3">
        <name>pyridoxal 5'-phosphate</name>
        <dbReference type="ChEBI" id="CHEBI:597326"/>
    </cofactor>
</comment>
<feature type="region of interest" description="Disordered" evidence="5">
    <location>
        <begin position="1"/>
        <end position="38"/>
    </location>
</feature>
<dbReference type="PANTHER" id="PTHR10146">
    <property type="entry name" value="PROLINE SYNTHETASE CO-TRANSCRIBED BACTERIAL HOMOLOG PROTEIN"/>
    <property type="match status" value="1"/>
</dbReference>
<dbReference type="InterPro" id="IPR001608">
    <property type="entry name" value="Ala_racemase_N"/>
</dbReference>
<dbReference type="PANTHER" id="PTHR10146:SF14">
    <property type="entry name" value="PYRIDOXAL PHOSPHATE HOMEOSTASIS PROTEIN"/>
    <property type="match status" value="1"/>
</dbReference>
<dbReference type="CDD" id="cd00635">
    <property type="entry name" value="PLPDE_III_YBL036c_like"/>
    <property type="match status" value="1"/>
</dbReference>
<evidence type="ECO:0000313" key="7">
    <source>
        <dbReference type="EMBL" id="QQM66682.1"/>
    </source>
</evidence>
<dbReference type="PIRSF" id="PIRSF004848">
    <property type="entry name" value="YBL036c_PLPDEIII"/>
    <property type="match status" value="1"/>
</dbReference>
<feature type="compositionally biased region" description="Pro residues" evidence="5">
    <location>
        <begin position="1"/>
        <end position="18"/>
    </location>
</feature>
<dbReference type="Proteomes" id="UP000595895">
    <property type="component" value="Chromosome"/>
</dbReference>
<dbReference type="InterPro" id="IPR029066">
    <property type="entry name" value="PLP-binding_barrel"/>
</dbReference>
<dbReference type="KEGG" id="awe:JG540_06165"/>
<dbReference type="NCBIfam" id="TIGR00044">
    <property type="entry name" value="YggS family pyridoxal phosphate-dependent enzyme"/>
    <property type="match status" value="1"/>
</dbReference>
<dbReference type="SUPFAM" id="SSF51419">
    <property type="entry name" value="PLP-binding barrel"/>
    <property type="match status" value="1"/>
</dbReference>
<comment type="function">
    <text evidence="2">Pyridoxal 5'-phosphate (PLP)-binding protein, which is involved in PLP homeostasis.</text>
</comment>
<dbReference type="RefSeq" id="WP_200274772.1">
    <property type="nucleotide sequence ID" value="NZ_CP066802.1"/>
</dbReference>
<accession>A0A7T7M895</accession>
<proteinExistence type="inferred from homology"/>
<evidence type="ECO:0000256" key="5">
    <source>
        <dbReference type="SAM" id="MobiDB-lite"/>
    </source>
</evidence>
<dbReference type="FunFam" id="3.20.20.10:FF:000018">
    <property type="entry name" value="Pyridoxal phosphate homeostasis protein"/>
    <property type="match status" value="1"/>
</dbReference>
<evidence type="ECO:0000256" key="1">
    <source>
        <dbReference type="ARBA" id="ARBA00022898"/>
    </source>
</evidence>
<protein>
    <recommendedName>
        <fullName evidence="2">Pyridoxal phosphate homeostasis protein</fullName>
        <shortName evidence="2">PLP homeostasis protein</shortName>
    </recommendedName>
</protein>
<dbReference type="Pfam" id="PF01168">
    <property type="entry name" value="Ala_racemase_N"/>
    <property type="match status" value="1"/>
</dbReference>
<dbReference type="Gene3D" id="3.20.20.10">
    <property type="entry name" value="Alanine racemase"/>
    <property type="match status" value="1"/>
</dbReference>